<evidence type="ECO:0000256" key="5">
    <source>
        <dbReference type="ARBA" id="ARBA00023128"/>
    </source>
</evidence>
<evidence type="ECO:0000256" key="3">
    <source>
        <dbReference type="ARBA" id="ARBA00022603"/>
    </source>
</evidence>
<dbReference type="EMBL" id="JBBHLL010000713">
    <property type="protein sequence ID" value="KAK7798272.1"/>
    <property type="molecule type" value="Genomic_DNA"/>
</dbReference>
<evidence type="ECO:0000256" key="4">
    <source>
        <dbReference type="ARBA" id="ARBA00022679"/>
    </source>
</evidence>
<dbReference type="InterPro" id="IPR038375">
    <property type="entry name" value="NDUFAF7_sf"/>
</dbReference>
<evidence type="ECO:0000256" key="1">
    <source>
        <dbReference type="ARBA" id="ARBA00004173"/>
    </source>
</evidence>
<accession>A0AAW0H648</accession>
<comment type="caution">
    <text evidence="8">The sequence shown here is derived from an EMBL/GenBank/DDBJ whole genome shotgun (WGS) entry which is preliminary data.</text>
</comment>
<evidence type="ECO:0000256" key="6">
    <source>
        <dbReference type="ARBA" id="ARBA00048612"/>
    </source>
</evidence>
<proteinExistence type="inferred from homology"/>
<dbReference type="Proteomes" id="UP001488838">
    <property type="component" value="Unassembled WGS sequence"/>
</dbReference>
<keyword evidence="4 7" id="KW-0808">Transferase</keyword>
<comment type="catalytic activity">
    <reaction evidence="6 7">
        <text>L-arginyl-[protein] + 2 S-adenosyl-L-methionine = N(omega),N(omega)'-dimethyl-L-arginyl-[protein] + 2 S-adenosyl-L-homocysteine + 2 H(+)</text>
        <dbReference type="Rhea" id="RHEA:48108"/>
        <dbReference type="Rhea" id="RHEA-COMP:10532"/>
        <dbReference type="Rhea" id="RHEA-COMP:11992"/>
        <dbReference type="ChEBI" id="CHEBI:15378"/>
        <dbReference type="ChEBI" id="CHEBI:29965"/>
        <dbReference type="ChEBI" id="CHEBI:57856"/>
        <dbReference type="ChEBI" id="CHEBI:59789"/>
        <dbReference type="ChEBI" id="CHEBI:88221"/>
        <dbReference type="EC" id="2.1.1.320"/>
    </reaction>
</comment>
<dbReference type="GO" id="GO:0035243">
    <property type="term" value="F:protein-arginine omega-N symmetric methyltransferase activity"/>
    <property type="evidence" value="ECO:0007669"/>
    <property type="project" value="UniProtKB-EC"/>
</dbReference>
<dbReference type="Gene3D" id="3.40.50.12710">
    <property type="match status" value="1"/>
</dbReference>
<keyword evidence="9" id="KW-1185">Reference proteome</keyword>
<dbReference type="PANTHER" id="PTHR12049">
    <property type="entry name" value="PROTEIN ARGININE METHYLTRANSFERASE NDUFAF7, MITOCHONDRIAL"/>
    <property type="match status" value="1"/>
</dbReference>
<dbReference type="GO" id="GO:0032981">
    <property type="term" value="P:mitochondrial respiratory chain complex I assembly"/>
    <property type="evidence" value="ECO:0007669"/>
    <property type="project" value="TreeGrafter"/>
</dbReference>
<keyword evidence="5 7" id="KW-0496">Mitochondrion</keyword>
<comment type="subcellular location">
    <subcellularLocation>
        <location evidence="1 7">Mitochondrion</location>
    </subcellularLocation>
</comment>
<reference evidence="8 9" key="1">
    <citation type="journal article" date="2023" name="bioRxiv">
        <title>Conserved and derived expression patterns and positive selection on dental genes reveal complex evolutionary context of ever-growing rodent molars.</title>
        <authorList>
            <person name="Calamari Z.T."/>
            <person name="Song A."/>
            <person name="Cohen E."/>
            <person name="Akter M."/>
            <person name="Roy R.D."/>
            <person name="Hallikas O."/>
            <person name="Christensen M.M."/>
            <person name="Li P."/>
            <person name="Marangoni P."/>
            <person name="Jernvall J."/>
            <person name="Klein O.D."/>
        </authorList>
    </citation>
    <scope>NUCLEOTIDE SEQUENCE [LARGE SCALE GENOMIC DNA]</scope>
    <source>
        <strain evidence="8">V071</strain>
    </source>
</reference>
<dbReference type="GO" id="GO:0032259">
    <property type="term" value="P:methylation"/>
    <property type="evidence" value="ECO:0007669"/>
    <property type="project" value="UniProtKB-KW"/>
</dbReference>
<dbReference type="AlphaFoldDB" id="A0AAW0H648"/>
<dbReference type="SUPFAM" id="SSF53335">
    <property type="entry name" value="S-adenosyl-L-methionine-dependent methyltransferases"/>
    <property type="match status" value="1"/>
</dbReference>
<dbReference type="InterPro" id="IPR003788">
    <property type="entry name" value="NDUFAF7"/>
</dbReference>
<comment type="function">
    <text evidence="7">Arginine methyltransferase involved in the assembly or stability of mitochondrial NADH:ubiquinone oxidoreductase complex (complex I).</text>
</comment>
<sequence>MLMLWHLMCKIKSTGPVNVADYLKGVSTNPAKGCHVRHDMLGEKGDFTTSPEMSPIFGELLRIWSLSEWMISRKSTAFQLERSQGIALTGGAALSADYDHDGTETDTFRGSCGLQLHETSWRKSREKCLSVKPRTPPPPASTISAFTAGTSPRLHPLAAEGLAHLERLH</sequence>
<protein>
    <recommendedName>
        <fullName evidence="7">Protein arginine methyltransferase NDUFAF7</fullName>
        <ecNumber evidence="7">2.1.1.320</ecNumber>
    </recommendedName>
</protein>
<gene>
    <name evidence="8" type="ORF">U0070_005344</name>
</gene>
<name>A0AAW0H648_MYOGA</name>
<dbReference type="GO" id="GO:0005739">
    <property type="term" value="C:mitochondrion"/>
    <property type="evidence" value="ECO:0007669"/>
    <property type="project" value="UniProtKB-SubCell"/>
</dbReference>
<dbReference type="EC" id="2.1.1.320" evidence="7"/>
<evidence type="ECO:0000256" key="7">
    <source>
        <dbReference type="RuleBase" id="RU364114"/>
    </source>
</evidence>
<dbReference type="InterPro" id="IPR029063">
    <property type="entry name" value="SAM-dependent_MTases_sf"/>
</dbReference>
<evidence type="ECO:0000313" key="9">
    <source>
        <dbReference type="Proteomes" id="UP001488838"/>
    </source>
</evidence>
<keyword evidence="3 7" id="KW-0489">Methyltransferase</keyword>
<organism evidence="8 9">
    <name type="scientific">Myodes glareolus</name>
    <name type="common">Bank vole</name>
    <name type="synonym">Clethrionomys glareolus</name>
    <dbReference type="NCBI Taxonomy" id="447135"/>
    <lineage>
        <taxon>Eukaryota</taxon>
        <taxon>Metazoa</taxon>
        <taxon>Chordata</taxon>
        <taxon>Craniata</taxon>
        <taxon>Vertebrata</taxon>
        <taxon>Euteleostomi</taxon>
        <taxon>Mammalia</taxon>
        <taxon>Eutheria</taxon>
        <taxon>Euarchontoglires</taxon>
        <taxon>Glires</taxon>
        <taxon>Rodentia</taxon>
        <taxon>Myomorpha</taxon>
        <taxon>Muroidea</taxon>
        <taxon>Cricetidae</taxon>
        <taxon>Arvicolinae</taxon>
        <taxon>Myodes</taxon>
    </lineage>
</organism>
<evidence type="ECO:0000256" key="2">
    <source>
        <dbReference type="ARBA" id="ARBA00005891"/>
    </source>
</evidence>
<comment type="similarity">
    <text evidence="2 7">Belongs to the NDUFAF7 family.</text>
</comment>
<feature type="non-terminal residue" evidence="8">
    <location>
        <position position="169"/>
    </location>
</feature>
<evidence type="ECO:0000313" key="8">
    <source>
        <dbReference type="EMBL" id="KAK7798272.1"/>
    </source>
</evidence>
<dbReference type="PANTHER" id="PTHR12049:SF7">
    <property type="entry name" value="PROTEIN ARGININE METHYLTRANSFERASE NDUFAF7, MITOCHONDRIAL"/>
    <property type="match status" value="1"/>
</dbReference>